<dbReference type="Pfam" id="PF07228">
    <property type="entry name" value="SpoIIE"/>
    <property type="match status" value="1"/>
</dbReference>
<accession>A0AAW9PVM9</accession>
<dbReference type="InterPro" id="IPR001932">
    <property type="entry name" value="PPM-type_phosphatase-like_dom"/>
</dbReference>
<dbReference type="SUPFAM" id="SSF53822">
    <property type="entry name" value="Periplasmic binding protein-like I"/>
    <property type="match status" value="1"/>
</dbReference>
<dbReference type="Gene3D" id="3.40.50.2300">
    <property type="match status" value="2"/>
</dbReference>
<dbReference type="CDD" id="cd06355">
    <property type="entry name" value="PBP1_FmdD-like"/>
    <property type="match status" value="1"/>
</dbReference>
<protein>
    <submittedName>
        <fullName evidence="2">Urea ABC transporter substrate-binding protein</fullName>
    </submittedName>
</protein>
<feature type="domain" description="PPM-type phosphatase" evidence="1">
    <location>
        <begin position="484"/>
        <end position="705"/>
    </location>
</feature>
<name>A0AAW9PVM9_9CYAN</name>
<dbReference type="Proteomes" id="UP001333818">
    <property type="component" value="Unassembled WGS sequence"/>
</dbReference>
<dbReference type="InterPro" id="IPR036457">
    <property type="entry name" value="PPM-type-like_dom_sf"/>
</dbReference>
<sequence length="706" mass="78912">MSEIRVGILHSLTGTMASSETPLKDAALMAIAEINQAGGVLGKIVRPIVEDAASESQKFASKALKLIEVDRVVTLFGCWTSASRKSVIPILEAHNTLLWYPLQYEGLECSKQVFYTGLCPNQQVEPAVQWLLEHIGKRFYLIGSDYVFPRTVNKIIKAQLKQQGGALVGEAYKPLGNIEFASIISEIENVKPDLVFSTINGDSNRAFYAQYQQAGISASEIPIMAVSVAEVELQNLATSAFGHYASWSYFQSLDTEANQAFVKNFQARYGDRYPTSDPIEAAYTQVYLWKQAVEAAQSFESDRVRNAAYGQTFASPSGAIAMESNHHVRKSCRIGKIKADGQFQIVYTSDTPIQPLPWMGVEQFTQNARWKDSLGEDSKNKDLSNRGDWNPDAVIDLLAEVPQSIDYICQLEQTSNQLKKTLSQLQREIHERIQSQEALYKANQEISALNAMLKTENLRMNAELAVTRQLQKMILPTDEELKNIEGLDIAGFMEPASEVGGDYYDVLQLNGRVKIGIGDVTGHGLESNVLMIMVQTSVRTLLAMQENLDHVKFLVNLNRAIFDNVQRMKSDKNLTLSILDYEAGNLYLSGQHEEMIVVRQGGILERIDTVDLGFPIGLESNITDFVNQTHIRLNSGDVVVLYTDGITEAENIQNERYGIERLCEVVRLNYVLSSTEICQVIVDDIRSYIGKQKVYDDITLLVLKQK</sequence>
<dbReference type="EMBL" id="JAZBJZ010000078">
    <property type="protein sequence ID" value="MEE3718452.1"/>
    <property type="molecule type" value="Genomic_DNA"/>
</dbReference>
<dbReference type="PANTHER" id="PTHR47628:SF1">
    <property type="entry name" value="ALIPHATIC AMIDASE EXPRESSION-REGULATING PROTEIN"/>
    <property type="match status" value="1"/>
</dbReference>
<dbReference type="SMART" id="SM00331">
    <property type="entry name" value="PP2C_SIG"/>
    <property type="match status" value="1"/>
</dbReference>
<dbReference type="InterPro" id="IPR017777">
    <property type="entry name" value="ABC_urea-bd_UrtA"/>
</dbReference>
<gene>
    <name evidence="2" type="primary">urtA</name>
    <name evidence="2" type="ORF">V2H45_17055</name>
</gene>
<proteinExistence type="predicted"/>
<keyword evidence="3" id="KW-1185">Reference proteome</keyword>
<evidence type="ECO:0000259" key="1">
    <source>
        <dbReference type="SMART" id="SM00331"/>
    </source>
</evidence>
<comment type="caution">
    <text evidence="2">The sequence shown here is derived from an EMBL/GenBank/DDBJ whole genome shotgun (WGS) entry which is preliminary data.</text>
</comment>
<dbReference type="Gene3D" id="3.60.40.10">
    <property type="entry name" value="PPM-type phosphatase domain"/>
    <property type="match status" value="1"/>
</dbReference>
<dbReference type="Pfam" id="PF13433">
    <property type="entry name" value="Peripla_BP_5"/>
    <property type="match status" value="1"/>
</dbReference>
<dbReference type="RefSeq" id="WP_330484885.1">
    <property type="nucleotide sequence ID" value="NZ_JAZBJZ010000078.1"/>
</dbReference>
<dbReference type="SUPFAM" id="SSF81606">
    <property type="entry name" value="PP2C-like"/>
    <property type="match status" value="1"/>
</dbReference>
<dbReference type="NCBIfam" id="TIGR03407">
    <property type="entry name" value="urea_ABC_UrtA"/>
    <property type="match status" value="1"/>
</dbReference>
<evidence type="ECO:0000313" key="2">
    <source>
        <dbReference type="EMBL" id="MEE3718452.1"/>
    </source>
</evidence>
<dbReference type="InterPro" id="IPR028082">
    <property type="entry name" value="Peripla_BP_I"/>
</dbReference>
<reference evidence="2" key="1">
    <citation type="submission" date="2024-01" db="EMBL/GenBank/DDBJ databases">
        <title>Bank of Algae and Cyanobacteria of the Azores (BACA) strain genomes.</title>
        <authorList>
            <person name="Luz R."/>
            <person name="Cordeiro R."/>
            <person name="Fonseca A."/>
            <person name="Goncalves V."/>
        </authorList>
    </citation>
    <scope>NUCLEOTIDE SEQUENCE</scope>
    <source>
        <strain evidence="2">BACA0141</strain>
    </source>
</reference>
<dbReference type="AlphaFoldDB" id="A0AAW9PVM9"/>
<organism evidence="2 3">
    <name type="scientific">Tumidithrix elongata BACA0141</name>
    <dbReference type="NCBI Taxonomy" id="2716417"/>
    <lineage>
        <taxon>Bacteria</taxon>
        <taxon>Bacillati</taxon>
        <taxon>Cyanobacteriota</taxon>
        <taxon>Cyanophyceae</taxon>
        <taxon>Pseudanabaenales</taxon>
        <taxon>Pseudanabaenaceae</taxon>
        <taxon>Tumidithrix</taxon>
        <taxon>Tumidithrix elongata</taxon>
    </lineage>
</organism>
<dbReference type="PANTHER" id="PTHR47628">
    <property type="match status" value="1"/>
</dbReference>
<evidence type="ECO:0000313" key="3">
    <source>
        <dbReference type="Proteomes" id="UP001333818"/>
    </source>
</evidence>